<dbReference type="PANTHER" id="PTHR44154">
    <property type="entry name" value="QUINONE OXIDOREDUCTASE"/>
    <property type="match status" value="1"/>
</dbReference>
<reference evidence="3" key="2">
    <citation type="submission" date="2020-09" db="EMBL/GenBank/DDBJ databases">
        <authorList>
            <person name="Sun Q."/>
            <person name="Zhou Y."/>
        </authorList>
    </citation>
    <scope>NUCLEOTIDE SEQUENCE</scope>
    <source>
        <strain evidence="3">CGMCC 4.7430</strain>
    </source>
</reference>
<dbReference type="InterPro" id="IPR020843">
    <property type="entry name" value="ER"/>
</dbReference>
<name>A0A918E8W4_9ACTN</name>
<dbReference type="SMART" id="SM00829">
    <property type="entry name" value="PKS_ER"/>
    <property type="match status" value="1"/>
</dbReference>
<sequence length="348" mass="37011">MEMKMKAGVVRRFGGPDVVEIDDVPRPVVSDGDVLVRLRAAGLNRADVTVREGRFAEQQPLPIILGVEGAGDVVEVGSAVTTLRPGQRVVLLPMLVCGSCAACRSGLDSQCHALKFLGEHTDGTYAEYIAVPARNAIPAPESLGYAELAASILAYLTAWHMLVTRGRLQPEETVLVVGAGSGVGSAAVQLAGVLGARVIATTGTDDKRDRLLRLGAHEVVNYRQVPEFSDAVRTLTEGRGADLVHDSVGGATIQQSIHALRHGGRLIGMGSHSGPHADIVLYSLYRKEIDFRGAHAADSRELAEVLPMLADGRLRPIVDSEFALDNAPAAQERLVSPDRFGKVVLTIE</sequence>
<dbReference type="InterPro" id="IPR051603">
    <property type="entry name" value="Zinc-ADH_QOR/CCCR"/>
</dbReference>
<dbReference type="SUPFAM" id="SSF50129">
    <property type="entry name" value="GroES-like"/>
    <property type="match status" value="1"/>
</dbReference>
<comment type="caution">
    <text evidence="3">The sequence shown here is derived from an EMBL/GenBank/DDBJ whole genome shotgun (WGS) entry which is preliminary data.</text>
</comment>
<dbReference type="Gene3D" id="3.90.180.10">
    <property type="entry name" value="Medium-chain alcohol dehydrogenases, catalytic domain"/>
    <property type="match status" value="1"/>
</dbReference>
<organism evidence="3 4">
    <name type="scientific">Nonomuraea glycinis</name>
    <dbReference type="NCBI Taxonomy" id="2047744"/>
    <lineage>
        <taxon>Bacteria</taxon>
        <taxon>Bacillati</taxon>
        <taxon>Actinomycetota</taxon>
        <taxon>Actinomycetes</taxon>
        <taxon>Streptosporangiales</taxon>
        <taxon>Streptosporangiaceae</taxon>
        <taxon>Nonomuraea</taxon>
    </lineage>
</organism>
<dbReference type="InterPro" id="IPR013154">
    <property type="entry name" value="ADH-like_N"/>
</dbReference>
<dbReference type="RefSeq" id="WP_189143657.1">
    <property type="nucleotide sequence ID" value="NZ_BMNK01000019.1"/>
</dbReference>
<dbReference type="Proteomes" id="UP000660745">
    <property type="component" value="Unassembled WGS sequence"/>
</dbReference>
<dbReference type="Pfam" id="PF00107">
    <property type="entry name" value="ADH_zinc_N"/>
    <property type="match status" value="1"/>
</dbReference>
<dbReference type="InterPro" id="IPR011032">
    <property type="entry name" value="GroES-like_sf"/>
</dbReference>
<evidence type="ECO:0000256" key="1">
    <source>
        <dbReference type="ARBA" id="ARBA00022857"/>
    </source>
</evidence>
<evidence type="ECO:0000259" key="2">
    <source>
        <dbReference type="SMART" id="SM00829"/>
    </source>
</evidence>
<evidence type="ECO:0000313" key="4">
    <source>
        <dbReference type="Proteomes" id="UP000660745"/>
    </source>
</evidence>
<keyword evidence="1" id="KW-0521">NADP</keyword>
<dbReference type="Pfam" id="PF08240">
    <property type="entry name" value="ADH_N"/>
    <property type="match status" value="1"/>
</dbReference>
<feature type="domain" description="Enoyl reductase (ER)" evidence="2">
    <location>
        <begin position="14"/>
        <end position="345"/>
    </location>
</feature>
<protein>
    <submittedName>
        <fullName evidence="3">Alcohol dehydrogenase</fullName>
    </submittedName>
</protein>
<keyword evidence="4" id="KW-1185">Reference proteome</keyword>
<dbReference type="EMBL" id="BMNK01000019">
    <property type="protein sequence ID" value="GGP15714.1"/>
    <property type="molecule type" value="Genomic_DNA"/>
</dbReference>
<dbReference type="InterPro" id="IPR013149">
    <property type="entry name" value="ADH-like_C"/>
</dbReference>
<accession>A0A918E8W4</accession>
<reference evidence="3" key="1">
    <citation type="journal article" date="2014" name="Int. J. Syst. Evol. Microbiol.">
        <title>Complete genome sequence of Corynebacterium casei LMG S-19264T (=DSM 44701T), isolated from a smear-ripened cheese.</title>
        <authorList>
            <consortium name="US DOE Joint Genome Institute (JGI-PGF)"/>
            <person name="Walter F."/>
            <person name="Albersmeier A."/>
            <person name="Kalinowski J."/>
            <person name="Ruckert C."/>
        </authorList>
    </citation>
    <scope>NUCLEOTIDE SEQUENCE</scope>
    <source>
        <strain evidence="3">CGMCC 4.7430</strain>
    </source>
</reference>
<dbReference type="InterPro" id="IPR036291">
    <property type="entry name" value="NAD(P)-bd_dom_sf"/>
</dbReference>
<evidence type="ECO:0000313" key="3">
    <source>
        <dbReference type="EMBL" id="GGP15714.1"/>
    </source>
</evidence>
<dbReference type="AlphaFoldDB" id="A0A918E8W4"/>
<gene>
    <name evidence="3" type="ORF">GCM10012278_76640</name>
</gene>
<proteinExistence type="predicted"/>
<dbReference type="GO" id="GO:0016491">
    <property type="term" value="F:oxidoreductase activity"/>
    <property type="evidence" value="ECO:0007669"/>
    <property type="project" value="InterPro"/>
</dbReference>
<dbReference type="SUPFAM" id="SSF51735">
    <property type="entry name" value="NAD(P)-binding Rossmann-fold domains"/>
    <property type="match status" value="1"/>
</dbReference>
<dbReference type="PANTHER" id="PTHR44154:SF1">
    <property type="entry name" value="QUINONE OXIDOREDUCTASE"/>
    <property type="match status" value="1"/>
</dbReference>